<evidence type="ECO:0000313" key="4">
    <source>
        <dbReference type="Proteomes" id="UP001199469"/>
    </source>
</evidence>
<comment type="caution">
    <text evidence="3">The sequence shown here is derived from an EMBL/GenBank/DDBJ whole genome shotgun (WGS) entry which is preliminary data.</text>
</comment>
<accession>A0ABS8PD65</accession>
<organism evidence="3 4">
    <name type="scientific">Actinomycetospora endophytica</name>
    <dbReference type="NCBI Taxonomy" id="2291215"/>
    <lineage>
        <taxon>Bacteria</taxon>
        <taxon>Bacillati</taxon>
        <taxon>Actinomycetota</taxon>
        <taxon>Actinomycetes</taxon>
        <taxon>Pseudonocardiales</taxon>
        <taxon>Pseudonocardiaceae</taxon>
        <taxon>Actinomycetospora</taxon>
    </lineage>
</organism>
<protein>
    <submittedName>
        <fullName evidence="3">Uncharacterized protein</fullName>
    </submittedName>
</protein>
<dbReference type="RefSeq" id="WP_230738076.1">
    <property type="nucleotide sequence ID" value="NZ_JAJNDB010000005.1"/>
</dbReference>
<name>A0ABS8PD65_9PSEU</name>
<evidence type="ECO:0000256" key="2">
    <source>
        <dbReference type="SAM" id="Phobius"/>
    </source>
</evidence>
<sequence length="210" mass="21445">MTKTQPQSGVDSGATASPVGPWVSTQRGVHWGEVPSQSGGGPVPPAGLPPMGWQGYGAPTPQRRSGMRWGWIVLGVVLAIVAVAIIGTVAQKTSKMTINGSVTVYGMNGVVMPGSACENPSMRGKPVSIFGSNGDLVGTSSLTGSGTALDQWNTYSSGYADACQYSFTFTNVSGADDFYTVAVGTSAGQGVGFSKEQLQTSGAQVTYGHA</sequence>
<gene>
    <name evidence="3" type="ORF">LQ327_22880</name>
</gene>
<dbReference type="Proteomes" id="UP001199469">
    <property type="component" value="Unassembled WGS sequence"/>
</dbReference>
<feature type="compositionally biased region" description="Polar residues" evidence="1">
    <location>
        <begin position="1"/>
        <end position="10"/>
    </location>
</feature>
<evidence type="ECO:0000313" key="3">
    <source>
        <dbReference type="EMBL" id="MCD2196223.1"/>
    </source>
</evidence>
<reference evidence="3 4" key="1">
    <citation type="submission" date="2021-11" db="EMBL/GenBank/DDBJ databases">
        <title>Draft genome sequence of Actinomycetospora sp. SF1 isolated from the rhizosphere soil.</title>
        <authorList>
            <person name="Duangmal K."/>
            <person name="Chantavorakit T."/>
        </authorList>
    </citation>
    <scope>NUCLEOTIDE SEQUENCE [LARGE SCALE GENOMIC DNA]</scope>
    <source>
        <strain evidence="3 4">TBRC 5722</strain>
    </source>
</reference>
<evidence type="ECO:0000256" key="1">
    <source>
        <dbReference type="SAM" id="MobiDB-lite"/>
    </source>
</evidence>
<keyword evidence="2" id="KW-1133">Transmembrane helix</keyword>
<feature type="region of interest" description="Disordered" evidence="1">
    <location>
        <begin position="1"/>
        <end position="48"/>
    </location>
</feature>
<keyword evidence="2" id="KW-0472">Membrane</keyword>
<dbReference type="EMBL" id="JAJNDB010000005">
    <property type="protein sequence ID" value="MCD2196223.1"/>
    <property type="molecule type" value="Genomic_DNA"/>
</dbReference>
<keyword evidence="4" id="KW-1185">Reference proteome</keyword>
<keyword evidence="2" id="KW-0812">Transmembrane</keyword>
<proteinExistence type="predicted"/>
<feature type="transmembrane region" description="Helical" evidence="2">
    <location>
        <begin position="69"/>
        <end position="90"/>
    </location>
</feature>